<dbReference type="InterPro" id="IPR032799">
    <property type="entry name" value="TAXi_C"/>
</dbReference>
<proteinExistence type="inferred from homology"/>
<feature type="domain" description="Peptidase A1" evidence="2">
    <location>
        <begin position="1"/>
        <end position="138"/>
    </location>
</feature>
<dbReference type="PROSITE" id="PS51767">
    <property type="entry name" value="PEPTIDASE_A1"/>
    <property type="match status" value="1"/>
</dbReference>
<gene>
    <name evidence="3" type="ORF">Ddye_005122</name>
</gene>
<dbReference type="Proteomes" id="UP001280121">
    <property type="component" value="Unassembled WGS sequence"/>
</dbReference>
<evidence type="ECO:0000313" key="3">
    <source>
        <dbReference type="EMBL" id="KAK2658589.1"/>
    </source>
</evidence>
<dbReference type="InterPro" id="IPR033121">
    <property type="entry name" value="PEPTIDASE_A1"/>
</dbReference>
<dbReference type="EMBL" id="JANJYI010000002">
    <property type="protein sequence ID" value="KAK2658589.1"/>
    <property type="molecule type" value="Genomic_DNA"/>
</dbReference>
<dbReference type="Pfam" id="PF14541">
    <property type="entry name" value="TAXi_C"/>
    <property type="match status" value="1"/>
</dbReference>
<reference evidence="3" key="1">
    <citation type="journal article" date="2023" name="Plant J.">
        <title>Genome sequences and population genomics provide insights into the demographic history, inbreeding, and mutation load of two 'living fossil' tree species of Dipteronia.</title>
        <authorList>
            <person name="Feng Y."/>
            <person name="Comes H.P."/>
            <person name="Chen J."/>
            <person name="Zhu S."/>
            <person name="Lu R."/>
            <person name="Zhang X."/>
            <person name="Li P."/>
            <person name="Qiu J."/>
            <person name="Olsen K.M."/>
            <person name="Qiu Y."/>
        </authorList>
    </citation>
    <scope>NUCLEOTIDE SEQUENCE</scope>
    <source>
        <strain evidence="3">KIB01</strain>
    </source>
</reference>
<dbReference type="GO" id="GO:0006508">
    <property type="term" value="P:proteolysis"/>
    <property type="evidence" value="ECO:0007669"/>
    <property type="project" value="InterPro"/>
</dbReference>
<sequence length="144" mass="15770">MSADSISGSLPSTILDTGTIVSRLPRQVHEELRSAFQDSMYQYPPADQSSDPMDTYYDLSGYDDDINKIVPSMKLNFDGPQDLNLDPSAVVWKDSDSRKVCLAFAGNGNSNDLTIIGNHQQRNLKISYSLLDKKVGFTTGGCGN</sequence>
<protein>
    <recommendedName>
        <fullName evidence="2">Peptidase A1 domain-containing protein</fullName>
    </recommendedName>
</protein>
<evidence type="ECO:0000313" key="4">
    <source>
        <dbReference type="Proteomes" id="UP001280121"/>
    </source>
</evidence>
<dbReference type="PANTHER" id="PTHR13683:SF806">
    <property type="entry name" value="EUKARYOTIC ASPARTYL PROTEASE FAMILY PROTEIN"/>
    <property type="match status" value="1"/>
</dbReference>
<evidence type="ECO:0000256" key="1">
    <source>
        <dbReference type="ARBA" id="ARBA00007447"/>
    </source>
</evidence>
<dbReference type="InterPro" id="IPR001461">
    <property type="entry name" value="Aspartic_peptidase_A1"/>
</dbReference>
<organism evidence="3 4">
    <name type="scientific">Dipteronia dyeriana</name>
    <dbReference type="NCBI Taxonomy" id="168575"/>
    <lineage>
        <taxon>Eukaryota</taxon>
        <taxon>Viridiplantae</taxon>
        <taxon>Streptophyta</taxon>
        <taxon>Embryophyta</taxon>
        <taxon>Tracheophyta</taxon>
        <taxon>Spermatophyta</taxon>
        <taxon>Magnoliopsida</taxon>
        <taxon>eudicotyledons</taxon>
        <taxon>Gunneridae</taxon>
        <taxon>Pentapetalae</taxon>
        <taxon>rosids</taxon>
        <taxon>malvids</taxon>
        <taxon>Sapindales</taxon>
        <taxon>Sapindaceae</taxon>
        <taxon>Hippocastanoideae</taxon>
        <taxon>Acereae</taxon>
        <taxon>Dipteronia</taxon>
    </lineage>
</organism>
<dbReference type="Gene3D" id="2.40.70.10">
    <property type="entry name" value="Acid Proteases"/>
    <property type="match status" value="1"/>
</dbReference>
<dbReference type="SUPFAM" id="SSF50630">
    <property type="entry name" value="Acid proteases"/>
    <property type="match status" value="1"/>
</dbReference>
<dbReference type="GO" id="GO:0004190">
    <property type="term" value="F:aspartic-type endopeptidase activity"/>
    <property type="evidence" value="ECO:0007669"/>
    <property type="project" value="InterPro"/>
</dbReference>
<name>A0AAD9XFP8_9ROSI</name>
<keyword evidence="4" id="KW-1185">Reference proteome</keyword>
<comment type="caution">
    <text evidence="3">The sequence shown here is derived from an EMBL/GenBank/DDBJ whole genome shotgun (WGS) entry which is preliminary data.</text>
</comment>
<dbReference type="InterPro" id="IPR021109">
    <property type="entry name" value="Peptidase_aspartic_dom_sf"/>
</dbReference>
<accession>A0AAD9XFP8</accession>
<dbReference type="AlphaFoldDB" id="A0AAD9XFP8"/>
<comment type="similarity">
    <text evidence="1">Belongs to the peptidase A1 family.</text>
</comment>
<evidence type="ECO:0000259" key="2">
    <source>
        <dbReference type="PROSITE" id="PS51767"/>
    </source>
</evidence>
<dbReference type="PANTHER" id="PTHR13683">
    <property type="entry name" value="ASPARTYL PROTEASES"/>
    <property type="match status" value="1"/>
</dbReference>